<comment type="subcellular location">
    <subcellularLocation>
        <location evidence="1">Nucleus</location>
    </subcellularLocation>
</comment>
<evidence type="ECO:0000256" key="2">
    <source>
        <dbReference type="ARBA" id="ARBA00022473"/>
    </source>
</evidence>
<evidence type="ECO:0000313" key="9">
    <source>
        <dbReference type="EMBL" id="KAK4769780.1"/>
    </source>
</evidence>
<dbReference type="GO" id="GO:0000976">
    <property type="term" value="F:transcription cis-regulatory region binding"/>
    <property type="evidence" value="ECO:0007669"/>
    <property type="project" value="InterPro"/>
</dbReference>
<keyword evidence="10" id="KW-1185">Reference proteome</keyword>
<keyword evidence="6" id="KW-0539">Nucleus</keyword>
<evidence type="ECO:0000256" key="1">
    <source>
        <dbReference type="ARBA" id="ARBA00004123"/>
    </source>
</evidence>
<feature type="compositionally biased region" description="Polar residues" evidence="7">
    <location>
        <begin position="10"/>
        <end position="24"/>
    </location>
</feature>
<dbReference type="InterPro" id="IPR044847">
    <property type="entry name" value="KAN_fam"/>
</dbReference>
<evidence type="ECO:0000256" key="6">
    <source>
        <dbReference type="ARBA" id="ARBA00023242"/>
    </source>
</evidence>
<evidence type="ECO:0000256" key="4">
    <source>
        <dbReference type="ARBA" id="ARBA00023015"/>
    </source>
</evidence>
<reference evidence="9 10" key="1">
    <citation type="journal article" date="2023" name="Hortic Res">
        <title>Pangenome of water caltrop reveals structural variations and asymmetric subgenome divergence after allopolyploidization.</title>
        <authorList>
            <person name="Zhang X."/>
            <person name="Chen Y."/>
            <person name="Wang L."/>
            <person name="Yuan Y."/>
            <person name="Fang M."/>
            <person name="Shi L."/>
            <person name="Lu R."/>
            <person name="Comes H.P."/>
            <person name="Ma Y."/>
            <person name="Chen Y."/>
            <person name="Huang G."/>
            <person name="Zhou Y."/>
            <person name="Zheng Z."/>
            <person name="Qiu Y."/>
        </authorList>
    </citation>
    <scope>NUCLEOTIDE SEQUENCE [LARGE SCALE GENOMIC DNA]</scope>
    <source>
        <tissue evidence="9">Roots</tissue>
    </source>
</reference>
<dbReference type="Pfam" id="PF00249">
    <property type="entry name" value="Myb_DNA-binding"/>
    <property type="match status" value="1"/>
</dbReference>
<dbReference type="InterPro" id="IPR009057">
    <property type="entry name" value="Homeodomain-like_sf"/>
</dbReference>
<evidence type="ECO:0000256" key="3">
    <source>
        <dbReference type="ARBA" id="ARBA00022782"/>
    </source>
</evidence>
<feature type="region of interest" description="Disordered" evidence="7">
    <location>
        <begin position="1"/>
        <end position="29"/>
    </location>
</feature>
<keyword evidence="4" id="KW-0805">Transcription regulation</keyword>
<keyword evidence="2" id="KW-0217">Developmental protein</keyword>
<feature type="region of interest" description="Disordered" evidence="7">
    <location>
        <begin position="144"/>
        <end position="169"/>
    </location>
</feature>
<evidence type="ECO:0000256" key="5">
    <source>
        <dbReference type="ARBA" id="ARBA00023163"/>
    </source>
</evidence>
<dbReference type="GO" id="GO:0010158">
    <property type="term" value="P:abaxial cell fate specification"/>
    <property type="evidence" value="ECO:0007669"/>
    <property type="project" value="InterPro"/>
</dbReference>
<dbReference type="NCBIfam" id="TIGR01557">
    <property type="entry name" value="myb_SHAQKYF"/>
    <property type="match status" value="1"/>
</dbReference>
<dbReference type="PANTHER" id="PTHR31496:SF3">
    <property type="entry name" value="TRANSCRIPTION REPRESSOR KAN1"/>
    <property type="match status" value="1"/>
</dbReference>
<dbReference type="SUPFAM" id="SSF46689">
    <property type="entry name" value="Homeodomain-like"/>
    <property type="match status" value="1"/>
</dbReference>
<feature type="compositionally biased region" description="Polar residues" evidence="7">
    <location>
        <begin position="145"/>
        <end position="164"/>
    </location>
</feature>
<feature type="domain" description="Myb-like" evidence="8">
    <location>
        <begin position="185"/>
        <end position="236"/>
    </location>
</feature>
<dbReference type="GO" id="GO:0005634">
    <property type="term" value="C:nucleus"/>
    <property type="evidence" value="ECO:0007669"/>
    <property type="project" value="UniProtKB-SubCell"/>
</dbReference>
<evidence type="ECO:0000313" key="10">
    <source>
        <dbReference type="Proteomes" id="UP001345219"/>
    </source>
</evidence>
<dbReference type="InterPro" id="IPR001005">
    <property type="entry name" value="SANT/Myb"/>
</dbReference>
<comment type="caution">
    <text evidence="9">The sequence shown here is derived from an EMBL/GenBank/DDBJ whole genome shotgun (WGS) entry which is preliminary data.</text>
</comment>
<keyword evidence="5" id="KW-0804">Transcription</keyword>
<evidence type="ECO:0000256" key="7">
    <source>
        <dbReference type="SAM" id="MobiDB-lite"/>
    </source>
</evidence>
<feature type="region of interest" description="Disordered" evidence="7">
    <location>
        <begin position="329"/>
        <end position="353"/>
    </location>
</feature>
<organism evidence="9 10">
    <name type="scientific">Trapa incisa</name>
    <dbReference type="NCBI Taxonomy" id="236973"/>
    <lineage>
        <taxon>Eukaryota</taxon>
        <taxon>Viridiplantae</taxon>
        <taxon>Streptophyta</taxon>
        <taxon>Embryophyta</taxon>
        <taxon>Tracheophyta</taxon>
        <taxon>Spermatophyta</taxon>
        <taxon>Magnoliopsida</taxon>
        <taxon>eudicotyledons</taxon>
        <taxon>Gunneridae</taxon>
        <taxon>Pentapetalae</taxon>
        <taxon>rosids</taxon>
        <taxon>malvids</taxon>
        <taxon>Myrtales</taxon>
        <taxon>Lythraceae</taxon>
        <taxon>Trapa</taxon>
    </lineage>
</organism>
<sequence>MELFPAQPDLSLQINPPNTKSSSAWRRPGSDANSFEFWSKIQSLDLTPDPPFHLSLSNLQEDSNSIQRTTAINVGSRSSISFMPHYLQHEQQKGQLTMREEELAFFNPIKGIPLHHHHHHHHQNHYLSSAPNSNLLRKEACLASANPTSPGSRRNISTHSMSLHSHQRQRLYSRFPTKRSARAPRMRWTTSLHARFVHAVEHLGGHERATPKSVLELMDVKDLTLAHVKSHLQMYRTVKTTDHRTVDSSGVHDNGSLRDASVDLFELSIQKGRSNHQDHRDDGHGSPWIKQSREASWLHHGNDGSSDLRANSPSFERKDYATDYWRYDRTSEASSPSPKKMPNLEFTLGRTSS</sequence>
<dbReference type="FunFam" id="1.10.10.60:FF:000002">
    <property type="entry name" value="Myb family transcription factor"/>
    <property type="match status" value="1"/>
</dbReference>
<dbReference type="Gene3D" id="1.10.10.60">
    <property type="entry name" value="Homeodomain-like"/>
    <property type="match status" value="1"/>
</dbReference>
<dbReference type="InterPro" id="IPR006447">
    <property type="entry name" value="Myb_dom_plants"/>
</dbReference>
<gene>
    <name evidence="9" type="ORF">SAY87_030312</name>
</gene>
<proteinExistence type="predicted"/>
<dbReference type="PANTHER" id="PTHR31496">
    <property type="entry name" value="TRANSCRIPTION FACTOR KAN2-RELATED"/>
    <property type="match status" value="1"/>
</dbReference>
<dbReference type="Proteomes" id="UP001345219">
    <property type="component" value="Chromosome 24"/>
</dbReference>
<dbReference type="AlphaFoldDB" id="A0AAN7KTY8"/>
<accession>A0AAN7KTY8</accession>
<name>A0AAN7KTY8_9MYRT</name>
<evidence type="ECO:0000259" key="8">
    <source>
        <dbReference type="Pfam" id="PF00249"/>
    </source>
</evidence>
<keyword evidence="3" id="KW-0221">Differentiation</keyword>
<dbReference type="GO" id="GO:0006355">
    <property type="term" value="P:regulation of DNA-templated transcription"/>
    <property type="evidence" value="ECO:0007669"/>
    <property type="project" value="InterPro"/>
</dbReference>
<protein>
    <recommendedName>
        <fullName evidence="8">Myb-like domain-containing protein</fullName>
    </recommendedName>
</protein>
<dbReference type="EMBL" id="JAXIOK010000005">
    <property type="protein sequence ID" value="KAK4769780.1"/>
    <property type="molecule type" value="Genomic_DNA"/>
</dbReference>